<dbReference type="EMBL" id="JQEC01000057">
    <property type="protein sequence ID" value="KGJ89180.1"/>
    <property type="molecule type" value="Genomic_DNA"/>
</dbReference>
<evidence type="ECO:0000313" key="2">
    <source>
        <dbReference type="EMBL" id="KGJ89180.1"/>
    </source>
</evidence>
<accession>A0A099KFX9</accession>
<evidence type="ECO:0000256" key="1">
    <source>
        <dbReference type="SAM" id="MobiDB-lite"/>
    </source>
</evidence>
<reference evidence="2 3" key="1">
    <citation type="submission" date="2014-08" db="EMBL/GenBank/DDBJ databases">
        <title>Genomic and Phenotypic Diversity of Colwellia psychrerythraea strains from Disparate Marine Basins.</title>
        <authorList>
            <person name="Techtmann S.M."/>
            <person name="Stelling S.C."/>
            <person name="Utturkar S.M."/>
            <person name="Alshibli N."/>
            <person name="Harris A."/>
            <person name="Brown S.D."/>
            <person name="Hazen T.C."/>
        </authorList>
    </citation>
    <scope>NUCLEOTIDE SEQUENCE [LARGE SCALE GENOMIC DNA]</scope>
    <source>
        <strain evidence="2 3">GAB14E</strain>
    </source>
</reference>
<proteinExistence type="predicted"/>
<protein>
    <submittedName>
        <fullName evidence="2">Uncharacterized protein</fullName>
    </submittedName>
</protein>
<feature type="region of interest" description="Disordered" evidence="1">
    <location>
        <begin position="41"/>
        <end position="62"/>
    </location>
</feature>
<dbReference type="RefSeq" id="WP_033084066.1">
    <property type="nucleotide sequence ID" value="NZ_JQEC01000057.1"/>
</dbReference>
<sequence>MGKNAQTRLTETFNYLDKITAIPSGPYGKFKTAKKTDTAASGRISLGGGHRSTSTPAEKRETQRRHALRGLLLCMDWAGAQAKIPEAKTYCDKKSEATIKEAIQSFFPIKGKVAQDAIIQAKANKITIYGRGIDFKTLHTHSREAIESGKVKLGGACYESVCGWMYLAGITSLKWMMDNGGQPNHAVPPAWNWGQSTSSLDTAAQIPAGRIIRFIRGTGGLHYVISIGNGKCIGNHNTSEICEFWEDGYGPAPTRDGHTSEFSIAGYLATLQARNRATTTPSLRHAPIVPKEPY</sequence>
<dbReference type="Proteomes" id="UP000029868">
    <property type="component" value="Unassembled WGS sequence"/>
</dbReference>
<dbReference type="AlphaFoldDB" id="A0A099KFX9"/>
<evidence type="ECO:0000313" key="3">
    <source>
        <dbReference type="Proteomes" id="UP000029868"/>
    </source>
</evidence>
<gene>
    <name evidence="2" type="ORF">GAB14E_4176</name>
</gene>
<organism evidence="2 3">
    <name type="scientific">Colwellia psychrerythraea</name>
    <name type="common">Vibrio psychroerythus</name>
    <dbReference type="NCBI Taxonomy" id="28229"/>
    <lineage>
        <taxon>Bacteria</taxon>
        <taxon>Pseudomonadati</taxon>
        <taxon>Pseudomonadota</taxon>
        <taxon>Gammaproteobacteria</taxon>
        <taxon>Alteromonadales</taxon>
        <taxon>Colwelliaceae</taxon>
        <taxon>Colwellia</taxon>
    </lineage>
</organism>
<dbReference type="PATRIC" id="fig|28229.3.peg.4154"/>
<comment type="caution">
    <text evidence="2">The sequence shown here is derived from an EMBL/GenBank/DDBJ whole genome shotgun (WGS) entry which is preliminary data.</text>
</comment>
<name>A0A099KFX9_COLPS</name>